<proteinExistence type="predicted"/>
<dbReference type="EMBL" id="JBBCAQ010000023">
    <property type="protein sequence ID" value="KAK7588273.1"/>
    <property type="molecule type" value="Genomic_DNA"/>
</dbReference>
<organism evidence="1 2">
    <name type="scientific">Parthenolecanium corni</name>
    <dbReference type="NCBI Taxonomy" id="536013"/>
    <lineage>
        <taxon>Eukaryota</taxon>
        <taxon>Metazoa</taxon>
        <taxon>Ecdysozoa</taxon>
        <taxon>Arthropoda</taxon>
        <taxon>Hexapoda</taxon>
        <taxon>Insecta</taxon>
        <taxon>Pterygota</taxon>
        <taxon>Neoptera</taxon>
        <taxon>Paraneoptera</taxon>
        <taxon>Hemiptera</taxon>
        <taxon>Sternorrhyncha</taxon>
        <taxon>Coccoidea</taxon>
        <taxon>Coccidae</taxon>
        <taxon>Parthenolecanium</taxon>
    </lineage>
</organism>
<reference evidence="1 2" key="1">
    <citation type="submission" date="2024-03" db="EMBL/GenBank/DDBJ databases">
        <title>Adaptation during the transition from Ophiocordyceps entomopathogen to insect associate is accompanied by gene loss and intensified selection.</title>
        <authorList>
            <person name="Ward C.M."/>
            <person name="Onetto C.A."/>
            <person name="Borneman A.R."/>
        </authorList>
    </citation>
    <scope>NUCLEOTIDE SEQUENCE [LARGE SCALE GENOMIC DNA]</scope>
    <source>
        <strain evidence="1">AWRI1</strain>
        <tissue evidence="1">Single Adult Female</tissue>
    </source>
</reference>
<dbReference type="Proteomes" id="UP001367676">
    <property type="component" value="Unassembled WGS sequence"/>
</dbReference>
<keyword evidence="2" id="KW-1185">Reference proteome</keyword>
<gene>
    <name evidence="1" type="ORF">V9T40_005518</name>
</gene>
<protein>
    <submittedName>
        <fullName evidence="1">Uncharacterized protein</fullName>
    </submittedName>
</protein>
<sequence length="109" mass="12510">MDALTLLRTPKRGWVAEWIRTLPSKPTNADYSDHSPGKEFISENGVRLDKIKSTEHHRVYLTKPTPIIAEVKSRSTLHRPSLPIIIFISLVPQNDAIERLFVTYDEMTI</sequence>
<evidence type="ECO:0000313" key="2">
    <source>
        <dbReference type="Proteomes" id="UP001367676"/>
    </source>
</evidence>
<evidence type="ECO:0000313" key="1">
    <source>
        <dbReference type="EMBL" id="KAK7588273.1"/>
    </source>
</evidence>
<dbReference type="AlphaFoldDB" id="A0AAN9TIW7"/>
<comment type="caution">
    <text evidence="1">The sequence shown here is derived from an EMBL/GenBank/DDBJ whole genome shotgun (WGS) entry which is preliminary data.</text>
</comment>
<accession>A0AAN9TIW7</accession>
<name>A0AAN9TIW7_9HEMI</name>